<comment type="function">
    <text evidence="1">Membrane-anchoring subunit of succinate dehydrogenase (SDH).</text>
</comment>
<keyword evidence="5 12" id="KW-0349">Heme</keyword>
<evidence type="ECO:0000256" key="3">
    <source>
        <dbReference type="ARBA" id="ARBA00007244"/>
    </source>
</evidence>
<dbReference type="PANTHER" id="PTHR10978">
    <property type="entry name" value="SUCCINATE DEHYDROGENASE CYTOCHROME B560 SUBUNIT"/>
    <property type="match status" value="1"/>
</dbReference>
<evidence type="ECO:0000256" key="8">
    <source>
        <dbReference type="ARBA" id="ARBA00022989"/>
    </source>
</evidence>
<dbReference type="PROSITE" id="PS01000">
    <property type="entry name" value="SDH_CYT_1"/>
    <property type="match status" value="1"/>
</dbReference>
<dbReference type="EMBL" id="NMOS02000004">
    <property type="protein sequence ID" value="RDH40743.1"/>
    <property type="molecule type" value="Genomic_DNA"/>
</dbReference>
<dbReference type="GO" id="GO:0005886">
    <property type="term" value="C:plasma membrane"/>
    <property type="evidence" value="ECO:0007669"/>
    <property type="project" value="TreeGrafter"/>
</dbReference>
<dbReference type="InterPro" id="IPR034804">
    <property type="entry name" value="SQR/QFR_C/D"/>
</dbReference>
<dbReference type="PANTHER" id="PTHR10978:SF5">
    <property type="entry name" value="SUCCINATE DEHYDROGENASE CYTOCHROME B560 SUBUNIT, MITOCHONDRIAL"/>
    <property type="match status" value="1"/>
</dbReference>
<evidence type="ECO:0000313" key="14">
    <source>
        <dbReference type="EMBL" id="RDH40743.1"/>
    </source>
</evidence>
<dbReference type="GO" id="GO:0009055">
    <property type="term" value="F:electron transfer activity"/>
    <property type="evidence" value="ECO:0007669"/>
    <property type="project" value="InterPro"/>
</dbReference>
<protein>
    <recommendedName>
        <fullName evidence="4">Succinate dehydrogenase cytochrome b556 subunit</fullName>
    </recommendedName>
</protein>
<dbReference type="PROSITE" id="PS01001">
    <property type="entry name" value="SDH_CYT_2"/>
    <property type="match status" value="1"/>
</dbReference>
<comment type="caution">
    <text evidence="14">The sequence shown here is derived from an EMBL/GenBank/DDBJ whole genome shotgun (WGS) entry which is preliminary data.</text>
</comment>
<dbReference type="InterPro" id="IPR000701">
    <property type="entry name" value="SuccDH_FuR_B_TM-su"/>
</dbReference>
<reference evidence="14 15" key="1">
    <citation type="journal article" date="2017" name="Int. J. Syst. Evol. Microbiol.">
        <title>Aquarickettsiella crustaci n. gen. n. sp. (Gammaproteobacteria: Legionellales: Coxiellaceae); a bacterial pathogen of the freshwater crustacean: Gammarus fossarum (Malacostraca: Amphipoda).</title>
        <authorList>
            <person name="Bojko J."/>
            <person name="Dunn A.M."/>
            <person name="Stebbing P.D."/>
            <person name="Van Aerle R."/>
            <person name="Bacela-Spychalska K."/>
            <person name="Bean T.P."/>
            <person name="Stentiford G.D."/>
        </authorList>
    </citation>
    <scope>NUCLEOTIDE SEQUENCE [LARGE SCALE GENOMIC DNA]</scope>
    <source>
        <strain evidence="14">RA15029</strain>
    </source>
</reference>
<dbReference type="SUPFAM" id="SSF81343">
    <property type="entry name" value="Fumarate reductase respiratory complex transmembrane subunits"/>
    <property type="match status" value="1"/>
</dbReference>
<feature type="transmembrane region" description="Helical" evidence="13">
    <location>
        <begin position="102"/>
        <end position="122"/>
    </location>
</feature>
<comment type="subcellular location">
    <subcellularLocation>
        <location evidence="2">Membrane</location>
        <topology evidence="2">Multi-pass membrane protein</topology>
    </subcellularLocation>
</comment>
<evidence type="ECO:0000256" key="12">
    <source>
        <dbReference type="PIRSR" id="PIRSR000178-1"/>
    </source>
</evidence>
<keyword evidence="9 12" id="KW-0408">Iron</keyword>
<comment type="subunit">
    <text evidence="11">Part of an enzyme complex containing four subunits: a flavoprotein, an iron-sulfur protein, plus two membrane-anchoring proteins, SdhC and SdhD. The complex can form homotrimers.</text>
</comment>
<reference evidence="14 15" key="2">
    <citation type="journal article" date="2018" name="J. Invertebr. Pathol.">
        <title>'Candidatus Aquirickettsiella gammari' (Gammaproteobacteria: Legionellales: Coxiellaceae): A bacterial pathogen of the freshwater crustacean Gammarus fossarum (Malacostraca: Amphipoda).</title>
        <authorList>
            <person name="Bojko J."/>
            <person name="Dunn A.M."/>
            <person name="Stebbing P.D."/>
            <person name="van Aerle R."/>
            <person name="Bacela-Spychalska K."/>
            <person name="Bean T.P."/>
            <person name="Urrutia A."/>
            <person name="Stentiford G.D."/>
        </authorList>
    </citation>
    <scope>NUCLEOTIDE SEQUENCE [LARGE SCALE GENOMIC DNA]</scope>
    <source>
        <strain evidence="14">RA15029</strain>
    </source>
</reference>
<evidence type="ECO:0000256" key="9">
    <source>
        <dbReference type="ARBA" id="ARBA00023004"/>
    </source>
</evidence>
<dbReference type="GO" id="GO:0006099">
    <property type="term" value="P:tricarboxylic acid cycle"/>
    <property type="evidence" value="ECO:0007669"/>
    <property type="project" value="InterPro"/>
</dbReference>
<dbReference type="PIRSF" id="PIRSF000178">
    <property type="entry name" value="SDH_cyt_b560"/>
    <property type="match status" value="1"/>
</dbReference>
<dbReference type="GO" id="GO:0046872">
    <property type="term" value="F:metal ion binding"/>
    <property type="evidence" value="ECO:0007669"/>
    <property type="project" value="UniProtKB-KW"/>
</dbReference>
<dbReference type="Proteomes" id="UP000226429">
    <property type="component" value="Unassembled WGS sequence"/>
</dbReference>
<dbReference type="AlphaFoldDB" id="A0A370CIX8"/>
<dbReference type="CDD" id="cd03499">
    <property type="entry name" value="SQR_TypeC_SdhC"/>
    <property type="match status" value="1"/>
</dbReference>
<organism evidence="14 15">
    <name type="scientific">Candidatus Aquirickettsiella gammari</name>
    <dbReference type="NCBI Taxonomy" id="2016198"/>
    <lineage>
        <taxon>Bacteria</taxon>
        <taxon>Pseudomonadati</taxon>
        <taxon>Pseudomonadota</taxon>
        <taxon>Gammaproteobacteria</taxon>
        <taxon>Legionellales</taxon>
        <taxon>Coxiellaceae</taxon>
        <taxon>Candidatus Aquirickettsiella</taxon>
    </lineage>
</organism>
<name>A0A370CIX8_9COXI</name>
<feature type="transmembrane region" description="Helical" evidence="13">
    <location>
        <begin position="20"/>
        <end position="43"/>
    </location>
</feature>
<dbReference type="NCBIfam" id="TIGR02970">
    <property type="entry name" value="succ_dehyd_cytB"/>
    <property type="match status" value="1"/>
</dbReference>
<evidence type="ECO:0000256" key="2">
    <source>
        <dbReference type="ARBA" id="ARBA00004141"/>
    </source>
</evidence>
<accession>A0A370CIX8</accession>
<comment type="cofactor">
    <cofactor evidence="12">
        <name>heme</name>
        <dbReference type="ChEBI" id="CHEBI:30413"/>
    </cofactor>
    <text evidence="12">The heme is bound between the two transmembrane subunits.</text>
</comment>
<feature type="transmembrane region" description="Helical" evidence="13">
    <location>
        <begin position="63"/>
        <end position="81"/>
    </location>
</feature>
<keyword evidence="6 13" id="KW-0812">Transmembrane</keyword>
<proteinExistence type="inferred from homology"/>
<keyword evidence="7 12" id="KW-0479">Metal-binding</keyword>
<evidence type="ECO:0000256" key="10">
    <source>
        <dbReference type="ARBA" id="ARBA00023136"/>
    </source>
</evidence>
<evidence type="ECO:0000256" key="13">
    <source>
        <dbReference type="SAM" id="Phobius"/>
    </source>
</evidence>
<keyword evidence="10 13" id="KW-0472">Membrane</keyword>
<evidence type="ECO:0000256" key="7">
    <source>
        <dbReference type="ARBA" id="ARBA00022723"/>
    </source>
</evidence>
<evidence type="ECO:0000256" key="11">
    <source>
        <dbReference type="ARBA" id="ARBA00025912"/>
    </source>
</evidence>
<evidence type="ECO:0000256" key="1">
    <source>
        <dbReference type="ARBA" id="ARBA00004050"/>
    </source>
</evidence>
<evidence type="ECO:0000256" key="5">
    <source>
        <dbReference type="ARBA" id="ARBA00022617"/>
    </source>
</evidence>
<keyword evidence="8 13" id="KW-1133">Transmembrane helix</keyword>
<dbReference type="InterPro" id="IPR018495">
    <property type="entry name" value="Succ_DH_cyt_bsu_CS"/>
</dbReference>
<evidence type="ECO:0000313" key="15">
    <source>
        <dbReference type="Proteomes" id="UP000226429"/>
    </source>
</evidence>
<feature type="binding site" description="axial binding residue" evidence="12">
    <location>
        <position position="79"/>
    </location>
    <ligand>
        <name>heme</name>
        <dbReference type="ChEBI" id="CHEBI:30413"/>
        <note>ligand shared with second transmembrane subunit</note>
    </ligand>
    <ligandPart>
        <name>Fe</name>
        <dbReference type="ChEBI" id="CHEBI:18248"/>
    </ligandPart>
</feature>
<gene>
    <name evidence="14" type="primary">sdhC</name>
    <name evidence="14" type="ORF">CFE62_002105</name>
</gene>
<sequence>MSKRPVNLNLLSMRFPLTAIASILHRLSGFFLFLVIPLILALMSASLGSPEGFFTLHACLTHFFTKFLLLIFLAALFYHLLAGIRHLVMDAGIGEGLIQARLSAALTMLLAGLLTAWMGIYLW</sequence>
<keyword evidence="15" id="KW-1185">Reference proteome</keyword>
<comment type="similarity">
    <text evidence="3">Belongs to the cytochrome b560 family.</text>
</comment>
<evidence type="ECO:0000256" key="6">
    <source>
        <dbReference type="ARBA" id="ARBA00022692"/>
    </source>
</evidence>
<dbReference type="Gene3D" id="1.20.1300.10">
    <property type="entry name" value="Fumarate reductase/succinate dehydrogenase, transmembrane subunit"/>
    <property type="match status" value="1"/>
</dbReference>
<dbReference type="InterPro" id="IPR014314">
    <property type="entry name" value="Succ_DH_cytb556"/>
</dbReference>
<evidence type="ECO:0000256" key="4">
    <source>
        <dbReference type="ARBA" id="ARBA00020076"/>
    </source>
</evidence>
<dbReference type="Pfam" id="PF01127">
    <property type="entry name" value="Sdh_cyt"/>
    <property type="match status" value="1"/>
</dbReference>